<protein>
    <submittedName>
        <fullName evidence="4">C-X-C motif chemokine 9-like</fullName>
    </submittedName>
</protein>
<evidence type="ECO:0000256" key="1">
    <source>
        <dbReference type="ARBA" id="ARBA00022514"/>
    </source>
</evidence>
<evidence type="ECO:0000313" key="5">
    <source>
        <dbReference type="Proteomes" id="UP001230051"/>
    </source>
</evidence>
<proteinExistence type="predicted"/>
<dbReference type="Gene3D" id="2.40.50.40">
    <property type="match status" value="1"/>
</dbReference>
<keyword evidence="5" id="KW-1185">Reference proteome</keyword>
<evidence type="ECO:0000313" key="4">
    <source>
        <dbReference type="EMBL" id="KAK1166503.1"/>
    </source>
</evidence>
<feature type="domain" description="Chemokine interleukin-8-like" evidence="3">
    <location>
        <begin position="19"/>
        <end position="78"/>
    </location>
</feature>
<feature type="region of interest" description="Disordered" evidence="2">
    <location>
        <begin position="88"/>
        <end position="120"/>
    </location>
</feature>
<dbReference type="GO" id="GO:0006955">
    <property type="term" value="P:immune response"/>
    <property type="evidence" value="ECO:0007669"/>
    <property type="project" value="InterPro"/>
</dbReference>
<evidence type="ECO:0000256" key="2">
    <source>
        <dbReference type="SAM" id="MobiDB-lite"/>
    </source>
</evidence>
<dbReference type="Proteomes" id="UP001230051">
    <property type="component" value="Unassembled WGS sequence"/>
</dbReference>
<dbReference type="GO" id="GO:0008009">
    <property type="term" value="F:chemokine activity"/>
    <property type="evidence" value="ECO:0007669"/>
    <property type="project" value="InterPro"/>
</dbReference>
<reference evidence="4" key="1">
    <citation type="submission" date="2022-02" db="EMBL/GenBank/DDBJ databases">
        <title>Atlantic sturgeon de novo genome assembly.</title>
        <authorList>
            <person name="Stock M."/>
            <person name="Klopp C."/>
            <person name="Guiguen Y."/>
            <person name="Cabau C."/>
            <person name="Parinello H."/>
            <person name="Santidrian Yebra-Pimentel E."/>
            <person name="Kuhl H."/>
            <person name="Dirks R.P."/>
            <person name="Guessner J."/>
            <person name="Wuertz S."/>
            <person name="Du K."/>
            <person name="Schartl M."/>
        </authorList>
    </citation>
    <scope>NUCLEOTIDE SEQUENCE</scope>
    <source>
        <strain evidence="4">STURGEONOMICS-FGT-2020</strain>
        <tissue evidence="4">Whole blood</tissue>
    </source>
</reference>
<dbReference type="GO" id="GO:0005615">
    <property type="term" value="C:extracellular space"/>
    <property type="evidence" value="ECO:0007669"/>
    <property type="project" value="UniProtKB-KW"/>
</dbReference>
<dbReference type="EMBL" id="JAGXEW010000011">
    <property type="protein sequence ID" value="KAK1166503.1"/>
    <property type="molecule type" value="Genomic_DNA"/>
</dbReference>
<keyword evidence="1" id="KW-0202">Cytokine</keyword>
<accession>A0AAD8G3I9</accession>
<comment type="caution">
    <text evidence="4">The sequence shown here is derived from an EMBL/GenBank/DDBJ whole genome shotgun (WGS) entry which is preliminary data.</text>
</comment>
<feature type="compositionally biased region" description="Basic residues" evidence="2">
    <location>
        <begin position="90"/>
        <end position="104"/>
    </location>
</feature>
<dbReference type="InterPro" id="IPR036048">
    <property type="entry name" value="Interleukin_8-like_sf"/>
</dbReference>
<organism evidence="4 5">
    <name type="scientific">Acipenser oxyrinchus oxyrinchus</name>
    <dbReference type="NCBI Taxonomy" id="40147"/>
    <lineage>
        <taxon>Eukaryota</taxon>
        <taxon>Metazoa</taxon>
        <taxon>Chordata</taxon>
        <taxon>Craniata</taxon>
        <taxon>Vertebrata</taxon>
        <taxon>Euteleostomi</taxon>
        <taxon>Actinopterygii</taxon>
        <taxon>Chondrostei</taxon>
        <taxon>Acipenseriformes</taxon>
        <taxon>Acipenseridae</taxon>
        <taxon>Acipenser</taxon>
    </lineage>
</organism>
<gene>
    <name evidence="4" type="ORF">AOXY_G13157</name>
</gene>
<sequence>MACTPLFKAQLGEAVHVPTRCQCLQSRKSVREPIVDFTITEKGTHCKNDEIILTVKETGRQQCLSPDGRQGKRLINCWNNRINKDESRKNKCIVRRRRKQKQQKKSSMARTPQNQKRETS</sequence>
<dbReference type="AlphaFoldDB" id="A0AAD8G3I9"/>
<evidence type="ECO:0000259" key="3">
    <source>
        <dbReference type="Pfam" id="PF00048"/>
    </source>
</evidence>
<dbReference type="Pfam" id="PF00048">
    <property type="entry name" value="IL8"/>
    <property type="match status" value="1"/>
</dbReference>
<name>A0AAD8G3I9_ACIOX</name>
<dbReference type="InterPro" id="IPR001811">
    <property type="entry name" value="Chemokine_IL8-like_dom"/>
</dbReference>
<dbReference type="SUPFAM" id="SSF54117">
    <property type="entry name" value="Interleukin 8-like chemokines"/>
    <property type="match status" value="1"/>
</dbReference>